<proteinExistence type="inferred from homology"/>
<evidence type="ECO:0000256" key="8">
    <source>
        <dbReference type="PROSITE-ProRule" id="PRU01360"/>
    </source>
</evidence>
<dbReference type="InterPro" id="IPR036942">
    <property type="entry name" value="Beta-barrel_TonB_sf"/>
</dbReference>
<dbReference type="EMBL" id="JAKVPY010000001">
    <property type="protein sequence ID" value="MCH4561735.1"/>
    <property type="molecule type" value="Genomic_DNA"/>
</dbReference>
<feature type="domain" description="TonB-dependent receptor-like beta-barrel" evidence="11">
    <location>
        <begin position="268"/>
        <end position="680"/>
    </location>
</feature>
<comment type="caution">
    <text evidence="13">The sequence shown here is derived from an EMBL/GenBank/DDBJ whole genome shotgun (WGS) entry which is preliminary data.</text>
</comment>
<dbReference type="Pfam" id="PF07715">
    <property type="entry name" value="Plug"/>
    <property type="match status" value="1"/>
</dbReference>
<keyword evidence="5 9" id="KW-0798">TonB box</keyword>
<evidence type="ECO:0000256" key="7">
    <source>
        <dbReference type="ARBA" id="ARBA00023237"/>
    </source>
</evidence>
<dbReference type="Pfam" id="PF00593">
    <property type="entry name" value="TonB_dep_Rec_b-barrel"/>
    <property type="match status" value="1"/>
</dbReference>
<keyword evidence="7 8" id="KW-0998">Cell outer membrane</keyword>
<gene>
    <name evidence="13" type="ORF">MKP05_01160</name>
</gene>
<keyword evidence="14" id="KW-1185">Reference proteome</keyword>
<dbReference type="InterPro" id="IPR012910">
    <property type="entry name" value="Plug_dom"/>
</dbReference>
<dbReference type="SUPFAM" id="SSF56935">
    <property type="entry name" value="Porins"/>
    <property type="match status" value="1"/>
</dbReference>
<keyword evidence="4 8" id="KW-0812">Transmembrane</keyword>
<sequence>MSHARQPHVRRLLPVVLCSALPATALAQSATEQDTANELSPVVVTATRNKSIAGQTPQKVTIITREQIEQQLAITSDRGQILSNLIPSYSASHQKLTNSGETFRGREPLFLIDGVPQSNPLRDTQRDSYTIDLSMVERIEVIHGASAEHGLGATGGIINYVTKRAESGTVNQHAAVNVTSDDDFHSDGTGYKLDYQVNGQSGDWDYLAGATWQERGVFFDGADRPIGVETIQGEIQDSTSYDLFAKLGYWIDENQNLEFSANRYELEDNADYVLVEGDRDRGIPATARKGTPPGEVPFNESTTLNLSYAHADWLGNELDAQLYHQRFRAQFGTHPFAFPFVDDEGNDRLDQTRAESDKLGAKFTLRRDGLLNDRLGLASGIDLIEDETTQVLAQTGRVYVPESQFRNYAPFLQGDLKVLESLTLHAGARYEYAELDVDDFSTIDRSTDVNNDLVSVDGGNPDFDEALFNAGLVYQATSWAQLFANYSEGFGMPDVGRALRGIKTPGQDVDSLLQLQPIITENYEFGTRFGWNRLNFELSYYESDSDLGERLSEENGVFVGNREKTKIRGVDLSGELQVTDAHGLDFTYAYSEGESDTDGDGKVDTELSGANIAPERLTLGWSAHWNDKLSSHLQGSYFFDRTFDEQTNENLKRFDGYTLVDASLAYRLPVGKASLGIENLLDEDYITYRSQVGRDGDDRFFAGRGRTLTLGYQLDF</sequence>
<evidence type="ECO:0000256" key="1">
    <source>
        <dbReference type="ARBA" id="ARBA00004571"/>
    </source>
</evidence>
<keyword evidence="3 8" id="KW-1134">Transmembrane beta strand</keyword>
<evidence type="ECO:0000256" key="5">
    <source>
        <dbReference type="ARBA" id="ARBA00023077"/>
    </source>
</evidence>
<comment type="subcellular location">
    <subcellularLocation>
        <location evidence="1 8">Cell outer membrane</location>
        <topology evidence="1 8">Multi-pass membrane protein</topology>
    </subcellularLocation>
</comment>
<evidence type="ECO:0000256" key="9">
    <source>
        <dbReference type="RuleBase" id="RU003357"/>
    </source>
</evidence>
<dbReference type="Proteomes" id="UP001202117">
    <property type="component" value="Unassembled WGS sequence"/>
</dbReference>
<keyword evidence="13" id="KW-0675">Receptor</keyword>
<evidence type="ECO:0000256" key="4">
    <source>
        <dbReference type="ARBA" id="ARBA00022692"/>
    </source>
</evidence>
<evidence type="ECO:0000256" key="10">
    <source>
        <dbReference type="SAM" id="SignalP"/>
    </source>
</evidence>
<dbReference type="InterPro" id="IPR037066">
    <property type="entry name" value="Plug_dom_sf"/>
</dbReference>
<feature type="signal peptide" evidence="10">
    <location>
        <begin position="1"/>
        <end position="27"/>
    </location>
</feature>
<dbReference type="Gene3D" id="2.170.130.10">
    <property type="entry name" value="TonB-dependent receptor, plug domain"/>
    <property type="match status" value="1"/>
</dbReference>
<dbReference type="PROSITE" id="PS52016">
    <property type="entry name" value="TONB_DEPENDENT_REC_3"/>
    <property type="match status" value="1"/>
</dbReference>
<evidence type="ECO:0000256" key="3">
    <source>
        <dbReference type="ARBA" id="ARBA00022452"/>
    </source>
</evidence>
<evidence type="ECO:0000259" key="12">
    <source>
        <dbReference type="Pfam" id="PF07715"/>
    </source>
</evidence>
<evidence type="ECO:0000259" key="11">
    <source>
        <dbReference type="Pfam" id="PF00593"/>
    </source>
</evidence>
<dbReference type="Gene3D" id="2.40.170.20">
    <property type="entry name" value="TonB-dependent receptor, beta-barrel domain"/>
    <property type="match status" value="1"/>
</dbReference>
<keyword evidence="2 8" id="KW-0813">Transport</keyword>
<evidence type="ECO:0000313" key="13">
    <source>
        <dbReference type="EMBL" id="MCH4561735.1"/>
    </source>
</evidence>
<name>A0ABS9RPV1_9GAMM</name>
<feature type="domain" description="TonB-dependent receptor plug" evidence="12">
    <location>
        <begin position="55"/>
        <end position="157"/>
    </location>
</feature>
<evidence type="ECO:0000256" key="2">
    <source>
        <dbReference type="ARBA" id="ARBA00022448"/>
    </source>
</evidence>
<dbReference type="PANTHER" id="PTHR30069:SF42">
    <property type="entry name" value="FERRIC AEROBACTIN RECEPTOR"/>
    <property type="match status" value="1"/>
</dbReference>
<keyword evidence="10" id="KW-0732">Signal</keyword>
<keyword evidence="6 8" id="KW-0472">Membrane</keyword>
<dbReference type="InterPro" id="IPR039426">
    <property type="entry name" value="TonB-dep_rcpt-like"/>
</dbReference>
<dbReference type="CDD" id="cd01347">
    <property type="entry name" value="ligand_gated_channel"/>
    <property type="match status" value="1"/>
</dbReference>
<protein>
    <submittedName>
        <fullName evidence="13">TonB-dependent receptor</fullName>
    </submittedName>
</protein>
<organism evidence="13 14">
    <name type="scientific">Halomonas flagellata</name>
    <dbReference type="NCBI Taxonomy" id="2920385"/>
    <lineage>
        <taxon>Bacteria</taxon>
        <taxon>Pseudomonadati</taxon>
        <taxon>Pseudomonadota</taxon>
        <taxon>Gammaproteobacteria</taxon>
        <taxon>Oceanospirillales</taxon>
        <taxon>Halomonadaceae</taxon>
        <taxon>Halomonas</taxon>
    </lineage>
</organism>
<dbReference type="RefSeq" id="WP_240566681.1">
    <property type="nucleotide sequence ID" value="NZ_JAKVPY010000001.1"/>
</dbReference>
<evidence type="ECO:0000256" key="6">
    <source>
        <dbReference type="ARBA" id="ARBA00023136"/>
    </source>
</evidence>
<dbReference type="InterPro" id="IPR000531">
    <property type="entry name" value="Beta-barrel_TonB"/>
</dbReference>
<evidence type="ECO:0000313" key="14">
    <source>
        <dbReference type="Proteomes" id="UP001202117"/>
    </source>
</evidence>
<feature type="chain" id="PRO_5046545721" evidence="10">
    <location>
        <begin position="28"/>
        <end position="716"/>
    </location>
</feature>
<reference evidence="13 14" key="1">
    <citation type="submission" date="2022-02" db="EMBL/GenBank/DDBJ databases">
        <title>Halomonas fukangensis sp. nov., a halophilic bacterium isolated from a bulk soil of Kalidium foliatum at Fukang.</title>
        <authorList>
            <person name="Huang Y."/>
        </authorList>
    </citation>
    <scope>NUCLEOTIDE SEQUENCE [LARGE SCALE GENOMIC DNA]</scope>
    <source>
        <strain evidence="13 14">EGI 63088</strain>
    </source>
</reference>
<accession>A0ABS9RPV1</accession>
<dbReference type="PANTHER" id="PTHR30069">
    <property type="entry name" value="TONB-DEPENDENT OUTER MEMBRANE RECEPTOR"/>
    <property type="match status" value="1"/>
</dbReference>
<comment type="similarity">
    <text evidence="8 9">Belongs to the TonB-dependent receptor family.</text>
</comment>